<evidence type="ECO:0000313" key="3">
    <source>
        <dbReference type="Proteomes" id="UP001497512"/>
    </source>
</evidence>
<proteinExistence type="predicted"/>
<dbReference type="Proteomes" id="UP001497512">
    <property type="component" value="Chromosome 1"/>
</dbReference>
<name>A0ABP0TB70_9BRYO</name>
<gene>
    <name evidence="2" type="ORF">CSSPTR1EN2_LOCUS1421</name>
</gene>
<evidence type="ECO:0000313" key="2">
    <source>
        <dbReference type="EMBL" id="CAK9191499.1"/>
    </source>
</evidence>
<feature type="region of interest" description="Disordered" evidence="1">
    <location>
        <begin position="187"/>
        <end position="227"/>
    </location>
</feature>
<accession>A0ABP0TB70</accession>
<dbReference type="PANTHER" id="PTHR36763">
    <property type="entry name" value="EXPRESSED PROTEIN"/>
    <property type="match status" value="1"/>
</dbReference>
<sequence length="227" mass="25793">MASFLRDWTGGFFGGEATPSLQSSGMLSKQQLLQLFQDCSAAFENQETKNRIADAVREKREAVTVTTEVQEELFIKMGIDPKFGIDCLGKVNSIYADDRELMIKFYDFVSREEMACEEAELGPEAFKQKMEHVKKIQQQQLGMLQQLRSLPVDQQRNFLQGMQSDMRHLQPTPGNAAMSPQEIHDFFQRQQQTIQQKASQAPQISQQDVVSSSSHPPPQSSVHQRHS</sequence>
<feature type="compositionally biased region" description="Low complexity" evidence="1">
    <location>
        <begin position="188"/>
        <end position="214"/>
    </location>
</feature>
<dbReference type="PANTHER" id="PTHR36763:SF1">
    <property type="entry name" value="EXPRESSED PROTEIN"/>
    <property type="match status" value="1"/>
</dbReference>
<protein>
    <submittedName>
        <fullName evidence="2">Uncharacterized protein</fullName>
    </submittedName>
</protein>
<evidence type="ECO:0000256" key="1">
    <source>
        <dbReference type="SAM" id="MobiDB-lite"/>
    </source>
</evidence>
<organism evidence="2 3">
    <name type="scientific">Sphagnum troendelagicum</name>
    <dbReference type="NCBI Taxonomy" id="128251"/>
    <lineage>
        <taxon>Eukaryota</taxon>
        <taxon>Viridiplantae</taxon>
        <taxon>Streptophyta</taxon>
        <taxon>Embryophyta</taxon>
        <taxon>Bryophyta</taxon>
        <taxon>Sphagnophytina</taxon>
        <taxon>Sphagnopsida</taxon>
        <taxon>Sphagnales</taxon>
        <taxon>Sphagnaceae</taxon>
        <taxon>Sphagnum</taxon>
    </lineage>
</organism>
<keyword evidence="3" id="KW-1185">Reference proteome</keyword>
<reference evidence="2 3" key="1">
    <citation type="submission" date="2024-02" db="EMBL/GenBank/DDBJ databases">
        <authorList>
            <consortium name="ELIXIR-Norway"/>
            <consortium name="Elixir Norway"/>
        </authorList>
    </citation>
    <scope>NUCLEOTIDE SEQUENCE [LARGE SCALE GENOMIC DNA]</scope>
</reference>
<dbReference type="EMBL" id="OZ019893">
    <property type="protein sequence ID" value="CAK9191499.1"/>
    <property type="molecule type" value="Genomic_DNA"/>
</dbReference>